<feature type="compositionally biased region" description="Polar residues" evidence="1">
    <location>
        <begin position="668"/>
        <end position="692"/>
    </location>
</feature>
<evidence type="ECO:0000313" key="2">
    <source>
        <dbReference type="EMBL" id="CAI4012751.1"/>
    </source>
</evidence>
<feature type="compositionally biased region" description="Low complexity" evidence="1">
    <location>
        <begin position="337"/>
        <end position="352"/>
    </location>
</feature>
<feature type="compositionally biased region" description="Basic and acidic residues" evidence="1">
    <location>
        <begin position="1"/>
        <end position="10"/>
    </location>
</feature>
<feature type="non-terminal residue" evidence="2">
    <location>
        <position position="907"/>
    </location>
</feature>
<protein>
    <submittedName>
        <fullName evidence="2">Uncharacterized protein</fullName>
    </submittedName>
</protein>
<feature type="compositionally biased region" description="Polar residues" evidence="1">
    <location>
        <begin position="122"/>
        <end position="133"/>
    </location>
</feature>
<evidence type="ECO:0000313" key="4">
    <source>
        <dbReference type="Proteomes" id="UP001152797"/>
    </source>
</evidence>
<feature type="compositionally biased region" description="Polar residues" evidence="1">
    <location>
        <begin position="545"/>
        <end position="555"/>
    </location>
</feature>
<evidence type="ECO:0000313" key="3">
    <source>
        <dbReference type="EMBL" id="CAL4800063.1"/>
    </source>
</evidence>
<feature type="compositionally biased region" description="Low complexity" evidence="1">
    <location>
        <begin position="11"/>
        <end position="22"/>
    </location>
</feature>
<dbReference type="EMBL" id="CAMXCT030005565">
    <property type="protein sequence ID" value="CAL4800063.1"/>
    <property type="molecule type" value="Genomic_DNA"/>
</dbReference>
<feature type="compositionally biased region" description="Low complexity" evidence="1">
    <location>
        <begin position="50"/>
        <end position="61"/>
    </location>
</feature>
<feature type="compositionally biased region" description="Low complexity" evidence="1">
    <location>
        <begin position="134"/>
        <end position="147"/>
    </location>
</feature>
<feature type="compositionally biased region" description="Polar residues" evidence="1">
    <location>
        <begin position="411"/>
        <end position="422"/>
    </location>
</feature>
<feature type="compositionally biased region" description="Low complexity" evidence="1">
    <location>
        <begin position="423"/>
        <end position="438"/>
    </location>
</feature>
<dbReference type="AlphaFoldDB" id="A0A9P1DNK6"/>
<reference evidence="2" key="1">
    <citation type="submission" date="2022-10" db="EMBL/GenBank/DDBJ databases">
        <authorList>
            <person name="Chen Y."/>
            <person name="Dougan E. K."/>
            <person name="Chan C."/>
            <person name="Rhodes N."/>
            <person name="Thang M."/>
        </authorList>
    </citation>
    <scope>NUCLEOTIDE SEQUENCE</scope>
</reference>
<reference evidence="3 4" key="2">
    <citation type="submission" date="2024-05" db="EMBL/GenBank/DDBJ databases">
        <authorList>
            <person name="Chen Y."/>
            <person name="Shah S."/>
            <person name="Dougan E. K."/>
            <person name="Thang M."/>
            <person name="Chan C."/>
        </authorList>
    </citation>
    <scope>NUCLEOTIDE SEQUENCE [LARGE SCALE GENOMIC DNA]</scope>
</reference>
<name>A0A9P1DNK6_9DINO</name>
<keyword evidence="4" id="KW-1185">Reference proteome</keyword>
<feature type="compositionally biased region" description="Low complexity" evidence="1">
    <location>
        <begin position="214"/>
        <end position="225"/>
    </location>
</feature>
<gene>
    <name evidence="2" type="ORF">C1SCF055_LOCUS37780</name>
</gene>
<organism evidence="2">
    <name type="scientific">Cladocopium goreaui</name>
    <dbReference type="NCBI Taxonomy" id="2562237"/>
    <lineage>
        <taxon>Eukaryota</taxon>
        <taxon>Sar</taxon>
        <taxon>Alveolata</taxon>
        <taxon>Dinophyceae</taxon>
        <taxon>Suessiales</taxon>
        <taxon>Symbiodiniaceae</taxon>
        <taxon>Cladocopium</taxon>
    </lineage>
</organism>
<feature type="region of interest" description="Disordered" evidence="1">
    <location>
        <begin position="668"/>
        <end position="695"/>
    </location>
</feature>
<sequence>PSLGKTHLEHPTTPGTAPATDATAEHATETGGPTELQHQASTEQTASRNQQTPQEQGEQQGKASEQPEAAKVEASSQPAKSATPAAPSLGKTHLENPTTPETVPATDATAEHATETGGPTELQHQASTEQTASQNQQTPQEQGEQQGKASEQPEAAKVEASSQPAKSATPAAPSLLKTHLEHPTPPEIAPATDATAEHATETAPSLGKTHLEHPTTPGTAPATDATAEHATETGGPTELQQQASAEKAASQKQQAPQEQGEQQGEASEQPEAAKVEASSQPAKSATPAAPSLGKTHLEHPTPPETAPATDATAEHATETGGPTELQHQASTEQTASQKQQAPQEQGEQQGKASEQPEAAKVEARSQPAKSATHAAPRLLKTHLEHPTPPETAPATDATAEHATETGGPTELQQQASNEQTASQKQQAPQEQGEQQGKASEQPEAAKVEASSQPAKNATPAAPSLGKTHLEHLTTRETAPATDATAEHATETGGPTELQHQASTEQTASQKHQAPQEQGEQNSEASQPRQATKAEAAKLSFIREMQLQQQRAQSASIKRAYSRASQGSTVSISSSSSGVKVEVKDEVISPMQPQHVSKRRRKSSTATMPTPWQIAVQKPLQDPAIKREPTSPLPSVEDVMLCKDVLEELEQEAAKKRRIDEALAAKVSHMSSLQVPPTPGCTQQHENGTPSPSKDTKVQCIMLPESTWEKMKQNSGGYFLRGYALRHVPQKLFVLVNVGDGTSCHYVGQINVSKTVELNRACHVRQYETNHSEAKFWIDKIKAEKLVFAWKINKIKALKAPTTVRFTAARFRNRHFTCLKSQLNQGIMGLTMPKPSLFSTPAWFINLLPTENYKHLQEVATELDGTELRVGTACSGVDVCVDAIRGLIEGINHEFGVAWLQFRICLGY</sequence>
<dbReference type="EMBL" id="CAMXCT020005565">
    <property type="protein sequence ID" value="CAL1166126.1"/>
    <property type="molecule type" value="Genomic_DNA"/>
</dbReference>
<feature type="compositionally biased region" description="Polar residues" evidence="1">
    <location>
        <begin position="36"/>
        <end position="49"/>
    </location>
</feature>
<feature type="compositionally biased region" description="Polar residues" evidence="1">
    <location>
        <begin position="497"/>
        <end position="529"/>
    </location>
</feature>
<comment type="caution">
    <text evidence="2">The sequence shown here is derived from an EMBL/GenBank/DDBJ whole genome shotgun (WGS) entry which is preliminary data.</text>
</comment>
<feature type="region of interest" description="Disordered" evidence="1">
    <location>
        <begin position="1"/>
        <end position="606"/>
    </location>
</feature>
<feature type="compositionally biased region" description="Low complexity" evidence="1">
    <location>
        <begin position="564"/>
        <end position="579"/>
    </location>
</feature>
<proteinExistence type="predicted"/>
<feature type="compositionally biased region" description="Polar residues" evidence="1">
    <location>
        <begin position="325"/>
        <end position="336"/>
    </location>
</feature>
<dbReference type="EMBL" id="CAMXCT010005565">
    <property type="protein sequence ID" value="CAI4012751.1"/>
    <property type="molecule type" value="Genomic_DNA"/>
</dbReference>
<dbReference type="Proteomes" id="UP001152797">
    <property type="component" value="Unassembled WGS sequence"/>
</dbReference>
<feature type="compositionally biased region" description="Low complexity" evidence="1">
    <location>
        <begin position="232"/>
        <end position="272"/>
    </location>
</feature>
<accession>A0A9P1DNK6</accession>
<evidence type="ECO:0000256" key="1">
    <source>
        <dbReference type="SAM" id="MobiDB-lite"/>
    </source>
</evidence>